<keyword evidence="3 10" id="KW-0245">EGF-like domain</keyword>
<dbReference type="PROSITE" id="PS50221">
    <property type="entry name" value="GAIN_B"/>
    <property type="match status" value="1"/>
</dbReference>
<feature type="transmembrane region" description="Helical" evidence="11">
    <location>
        <begin position="574"/>
        <end position="597"/>
    </location>
</feature>
<dbReference type="Proteomes" id="UP001642483">
    <property type="component" value="Unassembled WGS sequence"/>
</dbReference>
<dbReference type="InterPro" id="IPR000152">
    <property type="entry name" value="EGF-type_Asp/Asn_hydroxyl_site"/>
</dbReference>
<feature type="transmembrane region" description="Helical" evidence="11">
    <location>
        <begin position="631"/>
        <end position="654"/>
    </location>
</feature>
<dbReference type="Pfam" id="PF12947">
    <property type="entry name" value="EGF_3"/>
    <property type="match status" value="1"/>
</dbReference>
<evidence type="ECO:0000256" key="6">
    <source>
        <dbReference type="ARBA" id="ARBA00022737"/>
    </source>
</evidence>
<feature type="transmembrane region" description="Helical" evidence="11">
    <location>
        <begin position="533"/>
        <end position="553"/>
    </location>
</feature>
<dbReference type="PANTHER" id="PTHR45692">
    <property type="entry name" value="G_PROTEIN_RECEP_F2_4 DOMAIN-CONTAINING PROTEIN"/>
    <property type="match status" value="1"/>
</dbReference>
<evidence type="ECO:0000256" key="2">
    <source>
        <dbReference type="ARBA" id="ARBA00022475"/>
    </source>
</evidence>
<dbReference type="InterPro" id="IPR017981">
    <property type="entry name" value="GPCR_2-like_7TM"/>
</dbReference>
<comment type="subcellular location">
    <subcellularLocation>
        <location evidence="1">Cell membrane</location>
        <topology evidence="1">Multi-pass membrane protein</topology>
    </subcellularLocation>
</comment>
<dbReference type="SUPFAM" id="SSF57184">
    <property type="entry name" value="Growth factor receptor domain"/>
    <property type="match status" value="1"/>
</dbReference>
<evidence type="ECO:0000256" key="12">
    <source>
        <dbReference type="SAM" id="SignalP"/>
    </source>
</evidence>
<dbReference type="InterPro" id="IPR024731">
    <property type="entry name" value="NELL2-like_EGF"/>
</dbReference>
<sequence length="805" mass="90325">MNFLSLLCFVAWLFFLTNKNDTVTANSAVTSVKEWRCTNSEYVILCLDSIQSAECKNLLRVEIGQCQLSKGRCLNNGFSLGGEFLNTSSCTGTSNCNISVPTAKADSVAPRIRCNCAEGYKWSNGSCKDINECLENRCDPNAECFNFLGSYRCSCKAGYVGDGTSSCRAFAYINQLFLTDLTSEEIGQIAIDIEAAVSEPDSLQNPDVIKETVDFVRNTEDLVKNGKIKMTRTTFGNLVNITDSIGLAIRYDTARQKYRELRIGLAAALPALGLGVELDEGHPSFHTESNLFTLHAAIDFGSGYPRLSFQSGNNGDTVNVVVPESTVQKAWETNTNRQRREESARRRRSVFVYYKDDTFFYTEKNATSVISVDIGVNVTLRNLVEPVKIQHPKTTLKYGKLTTLSDPFDTLKTELQCSYWDFDKQDWLTDGCCLNISAETPECLCNHLTNFALIVKTENVPVDFALNLVSDVGCILSIVGLVITIMVHVLKRELLRRRPAKIIIFISANLCVSYLIFIVGISQTENEVTCYAISALLHYFLLVTWCWMTVYSYDMYLSLVKVFGRNESKFLRCMSLFAYGAPLVVVALTMGTAVGYFDRNQQNLLCNGVPDPLATSYYIAENLCWLRGYSLYLGFLLPMGLLLLYNGTIFVLVFREITVKRVQSSASKQTTSQRLTLALTMSVFMGVTWVFGYLVLISNDYLYLRITSWIFAILNSLQGFGLFILTSVRRAESRRVWWNPIQDKVASTFSVFHGKHRRDRGSYTVNDRTNTSRLTSSINLSRSASQRPVNIYVIDGVDQDKISSM</sequence>
<reference evidence="16 17" key="1">
    <citation type="submission" date="2024-02" db="EMBL/GenBank/DDBJ databases">
        <authorList>
            <person name="Daric V."/>
            <person name="Darras S."/>
        </authorList>
    </citation>
    <scope>NUCLEOTIDE SEQUENCE [LARGE SCALE GENOMIC DNA]</scope>
</reference>
<evidence type="ECO:0000256" key="9">
    <source>
        <dbReference type="ARBA" id="ARBA00023157"/>
    </source>
</evidence>
<dbReference type="PROSITE" id="PS50261">
    <property type="entry name" value="G_PROTEIN_RECEP_F2_4"/>
    <property type="match status" value="1"/>
</dbReference>
<evidence type="ECO:0000256" key="3">
    <source>
        <dbReference type="ARBA" id="ARBA00022536"/>
    </source>
</evidence>
<dbReference type="EMBL" id="CAWYQH010000035">
    <property type="protein sequence ID" value="CAK8676466.1"/>
    <property type="molecule type" value="Genomic_DNA"/>
</dbReference>
<dbReference type="Pfam" id="PF00002">
    <property type="entry name" value="7tm_2"/>
    <property type="match status" value="1"/>
</dbReference>
<evidence type="ECO:0000259" key="15">
    <source>
        <dbReference type="PROSITE" id="PS50261"/>
    </source>
</evidence>
<dbReference type="InterPro" id="IPR001881">
    <property type="entry name" value="EGF-like_Ca-bd_dom"/>
</dbReference>
<keyword evidence="7 11" id="KW-1133">Transmembrane helix</keyword>
<evidence type="ECO:0000259" key="13">
    <source>
        <dbReference type="PROSITE" id="PS50026"/>
    </source>
</evidence>
<name>A0ABP0F9S6_CLALP</name>
<dbReference type="InterPro" id="IPR000742">
    <property type="entry name" value="EGF"/>
</dbReference>
<evidence type="ECO:0000313" key="16">
    <source>
        <dbReference type="EMBL" id="CAK8676466.1"/>
    </source>
</evidence>
<feature type="transmembrane region" description="Helical" evidence="11">
    <location>
        <begin position="502"/>
        <end position="521"/>
    </location>
</feature>
<keyword evidence="17" id="KW-1185">Reference proteome</keyword>
<feature type="domain" description="GAIN-B" evidence="14">
    <location>
        <begin position="305"/>
        <end position="461"/>
    </location>
</feature>
<dbReference type="InterPro" id="IPR018097">
    <property type="entry name" value="EGF_Ca-bd_CS"/>
</dbReference>
<evidence type="ECO:0000256" key="11">
    <source>
        <dbReference type="SAM" id="Phobius"/>
    </source>
</evidence>
<dbReference type="Gene3D" id="2.60.220.50">
    <property type="match status" value="1"/>
</dbReference>
<protein>
    <submittedName>
        <fullName evidence="16">Uncharacterized protein</fullName>
    </submittedName>
</protein>
<keyword evidence="4 11" id="KW-0812">Transmembrane</keyword>
<dbReference type="PROSITE" id="PS01186">
    <property type="entry name" value="EGF_2"/>
    <property type="match status" value="1"/>
</dbReference>
<evidence type="ECO:0000256" key="4">
    <source>
        <dbReference type="ARBA" id="ARBA00022692"/>
    </source>
</evidence>
<dbReference type="PROSITE" id="PS01187">
    <property type="entry name" value="EGF_CA"/>
    <property type="match status" value="1"/>
</dbReference>
<evidence type="ECO:0000256" key="7">
    <source>
        <dbReference type="ARBA" id="ARBA00022989"/>
    </source>
</evidence>
<dbReference type="SMART" id="SM00181">
    <property type="entry name" value="EGF"/>
    <property type="match status" value="1"/>
</dbReference>
<dbReference type="CDD" id="cd15040">
    <property type="entry name" value="7tmB2_Adhesion"/>
    <property type="match status" value="1"/>
</dbReference>
<dbReference type="SUPFAM" id="SSF81321">
    <property type="entry name" value="Family A G protein-coupled receptor-like"/>
    <property type="match status" value="1"/>
</dbReference>
<feature type="domain" description="G-protein coupled receptors family 2 profile 2" evidence="15">
    <location>
        <begin position="466"/>
        <end position="730"/>
    </location>
</feature>
<keyword evidence="9" id="KW-1015">Disulfide bond</keyword>
<accession>A0ABP0F9S6</accession>
<dbReference type="PRINTS" id="PR02001">
    <property type="entry name" value="GCR1CAMPR"/>
</dbReference>
<dbReference type="Gene3D" id="1.20.1070.10">
    <property type="entry name" value="Rhodopsin 7-helix transmembrane proteins"/>
    <property type="match status" value="1"/>
</dbReference>
<organism evidence="16 17">
    <name type="scientific">Clavelina lepadiformis</name>
    <name type="common">Light-bulb sea squirt</name>
    <name type="synonym">Ascidia lepadiformis</name>
    <dbReference type="NCBI Taxonomy" id="159417"/>
    <lineage>
        <taxon>Eukaryota</taxon>
        <taxon>Metazoa</taxon>
        <taxon>Chordata</taxon>
        <taxon>Tunicata</taxon>
        <taxon>Ascidiacea</taxon>
        <taxon>Aplousobranchia</taxon>
        <taxon>Clavelinidae</taxon>
        <taxon>Clavelina</taxon>
    </lineage>
</organism>
<proteinExistence type="predicted"/>
<keyword evidence="2" id="KW-1003">Cell membrane</keyword>
<comment type="caution">
    <text evidence="10">Lacks conserved residue(s) required for the propagation of feature annotation.</text>
</comment>
<dbReference type="InterPro" id="IPR046338">
    <property type="entry name" value="GAIN_dom_sf"/>
</dbReference>
<feature type="signal peptide" evidence="12">
    <location>
        <begin position="1"/>
        <end position="22"/>
    </location>
</feature>
<dbReference type="InterPro" id="IPR022343">
    <property type="entry name" value="GCR1-cAMP_receptor"/>
</dbReference>
<feature type="domain" description="EGF-like" evidence="13">
    <location>
        <begin position="129"/>
        <end position="168"/>
    </location>
</feature>
<dbReference type="Gene3D" id="2.10.25.10">
    <property type="entry name" value="Laminin"/>
    <property type="match status" value="1"/>
</dbReference>
<evidence type="ECO:0000313" key="17">
    <source>
        <dbReference type="Proteomes" id="UP001642483"/>
    </source>
</evidence>
<dbReference type="InterPro" id="IPR000832">
    <property type="entry name" value="GPCR_2_secretin-like"/>
</dbReference>
<dbReference type="Pfam" id="PF01825">
    <property type="entry name" value="GPS"/>
    <property type="match status" value="1"/>
</dbReference>
<evidence type="ECO:0000256" key="5">
    <source>
        <dbReference type="ARBA" id="ARBA00022729"/>
    </source>
</evidence>
<keyword evidence="8 11" id="KW-0472">Membrane</keyword>
<dbReference type="SMART" id="SM00303">
    <property type="entry name" value="GPS"/>
    <property type="match status" value="1"/>
</dbReference>
<gene>
    <name evidence="16" type="ORF">CVLEPA_LOCUS5936</name>
</gene>
<feature type="transmembrane region" description="Helical" evidence="11">
    <location>
        <begin position="702"/>
        <end position="725"/>
    </location>
</feature>
<dbReference type="CDD" id="cd00054">
    <property type="entry name" value="EGF_CA"/>
    <property type="match status" value="1"/>
</dbReference>
<dbReference type="PANTHER" id="PTHR45692:SF1">
    <property type="entry name" value="G-PROTEIN COUPLED RECEPTORS FAMILY 2 PROFILE 2 DOMAIN-CONTAINING PROTEIN"/>
    <property type="match status" value="1"/>
</dbReference>
<feature type="transmembrane region" description="Helical" evidence="11">
    <location>
        <begin position="464"/>
        <end position="490"/>
    </location>
</feature>
<evidence type="ECO:0000256" key="10">
    <source>
        <dbReference type="PROSITE-ProRule" id="PRU00076"/>
    </source>
</evidence>
<evidence type="ECO:0000259" key="14">
    <source>
        <dbReference type="PROSITE" id="PS50221"/>
    </source>
</evidence>
<feature type="chain" id="PRO_5047042475" evidence="12">
    <location>
        <begin position="23"/>
        <end position="805"/>
    </location>
</feature>
<dbReference type="InterPro" id="IPR057244">
    <property type="entry name" value="GAIN_B"/>
</dbReference>
<dbReference type="InterPro" id="IPR000203">
    <property type="entry name" value="GPS"/>
</dbReference>
<dbReference type="PROSITE" id="PS50026">
    <property type="entry name" value="EGF_3"/>
    <property type="match status" value="1"/>
</dbReference>
<dbReference type="InterPro" id="IPR009030">
    <property type="entry name" value="Growth_fac_rcpt_cys_sf"/>
</dbReference>
<keyword evidence="5 12" id="KW-0732">Signal</keyword>
<dbReference type="PROSITE" id="PS00010">
    <property type="entry name" value="ASX_HYDROXYL"/>
    <property type="match status" value="1"/>
</dbReference>
<comment type="caution">
    <text evidence="16">The sequence shown here is derived from an EMBL/GenBank/DDBJ whole genome shotgun (WGS) entry which is preliminary data.</text>
</comment>
<evidence type="ECO:0000256" key="8">
    <source>
        <dbReference type="ARBA" id="ARBA00023136"/>
    </source>
</evidence>
<evidence type="ECO:0000256" key="1">
    <source>
        <dbReference type="ARBA" id="ARBA00004651"/>
    </source>
</evidence>
<dbReference type="SMART" id="SM00179">
    <property type="entry name" value="EGF_CA"/>
    <property type="match status" value="1"/>
</dbReference>
<feature type="transmembrane region" description="Helical" evidence="11">
    <location>
        <begin position="675"/>
        <end position="696"/>
    </location>
</feature>
<keyword evidence="6" id="KW-0677">Repeat</keyword>